<name>B4D7L6_9BACT</name>
<feature type="region of interest" description="Disordered" evidence="1">
    <location>
        <begin position="385"/>
        <end position="404"/>
    </location>
</feature>
<protein>
    <submittedName>
        <fullName evidence="2">Rho termination factor, N-terminal domain protein</fullName>
    </submittedName>
</protein>
<sequence length="404" mass="44251">MPENNPDPTKSSSSTAVKKNGAFQIAKEPVIASVEEVEVAKFEIGSTTEGTSAAAPAYENLGELPESYYEDTLFLVARDPRWLFSYWDFNWAKYPAATFRGGVKQFFLKVTTAAGDDAALVEINPEARNWYVAVNSPETAYFAEIGFFDKAGHWHRVVQSGVAVTPADALADEEHVANFATVPAHLSFERMLELVKEKMMEGESLIEVLARIAGEGRVEFRGGKAPTWTDEQKRVLAALLGDTLIDRLGLGSEEIDQLLRKQLQQKLHSESASGLSGALLETLGPTTMSLFSGIGASWSAQPFSVKRERGFFMHVNAEIIFYGGTHPDATVWVDGKEIKLAPDGTFRYHFTLPDGDFAIPIVAQSPDRVEQRSATLSFVRGTSRLGDVGSTNQPSELKPLIGKK</sequence>
<dbReference type="InterPro" id="IPR032585">
    <property type="entry name" value="DUF4912"/>
</dbReference>
<dbReference type="InParanoid" id="B4D7L6"/>
<evidence type="ECO:0000313" key="2">
    <source>
        <dbReference type="EMBL" id="EDY17633.1"/>
    </source>
</evidence>
<dbReference type="STRING" id="497964.CfE428DRAFT_4931"/>
<evidence type="ECO:0000256" key="1">
    <source>
        <dbReference type="SAM" id="MobiDB-lite"/>
    </source>
</evidence>
<organism evidence="2 3">
    <name type="scientific">Chthoniobacter flavus Ellin428</name>
    <dbReference type="NCBI Taxonomy" id="497964"/>
    <lineage>
        <taxon>Bacteria</taxon>
        <taxon>Pseudomonadati</taxon>
        <taxon>Verrucomicrobiota</taxon>
        <taxon>Spartobacteria</taxon>
        <taxon>Chthoniobacterales</taxon>
        <taxon>Chthoniobacteraceae</taxon>
        <taxon>Chthoniobacter</taxon>
    </lineage>
</organism>
<proteinExistence type="predicted"/>
<comment type="caution">
    <text evidence="2">The sequence shown here is derived from an EMBL/GenBank/DDBJ whole genome shotgun (WGS) entry which is preliminary data.</text>
</comment>
<accession>B4D7L6</accession>
<reference evidence="2 3" key="1">
    <citation type="journal article" date="2011" name="J. Bacteriol.">
        <title>Genome sequence of Chthoniobacter flavus Ellin428, an aerobic heterotrophic soil bacterium.</title>
        <authorList>
            <person name="Kant R."/>
            <person name="van Passel M.W."/>
            <person name="Palva A."/>
            <person name="Lucas S."/>
            <person name="Lapidus A."/>
            <person name="Glavina Del Rio T."/>
            <person name="Dalin E."/>
            <person name="Tice H."/>
            <person name="Bruce D."/>
            <person name="Goodwin L."/>
            <person name="Pitluck S."/>
            <person name="Larimer F.W."/>
            <person name="Land M.L."/>
            <person name="Hauser L."/>
            <person name="Sangwan P."/>
            <person name="de Vos W.M."/>
            <person name="Janssen P.H."/>
            <person name="Smidt H."/>
        </authorList>
    </citation>
    <scope>NUCLEOTIDE SEQUENCE [LARGE SCALE GENOMIC DNA]</scope>
    <source>
        <strain evidence="2 3">Ellin428</strain>
    </source>
</reference>
<keyword evidence="3" id="KW-1185">Reference proteome</keyword>
<dbReference type="RefSeq" id="WP_006982252.1">
    <property type="nucleotide sequence ID" value="NZ_ABVL01000018.1"/>
</dbReference>
<dbReference type="Proteomes" id="UP000005824">
    <property type="component" value="Unassembled WGS sequence"/>
</dbReference>
<dbReference type="Pfam" id="PF16258">
    <property type="entry name" value="DUF4912"/>
    <property type="match status" value="1"/>
</dbReference>
<evidence type="ECO:0000313" key="3">
    <source>
        <dbReference type="Proteomes" id="UP000005824"/>
    </source>
</evidence>
<dbReference type="AlphaFoldDB" id="B4D7L6"/>
<gene>
    <name evidence="2" type="ORF">CfE428DRAFT_4931</name>
</gene>
<dbReference type="eggNOG" id="COG3330">
    <property type="taxonomic scope" value="Bacteria"/>
</dbReference>
<dbReference type="EMBL" id="ABVL01000018">
    <property type="protein sequence ID" value="EDY17633.1"/>
    <property type="molecule type" value="Genomic_DNA"/>
</dbReference>